<evidence type="ECO:0000313" key="2">
    <source>
        <dbReference type="Proteomes" id="UP000283325"/>
    </source>
</evidence>
<sequence length="115" mass="13467">MNKKIKEALQEVEPKVFYGIGRFQNRNNWDCIVYGRRRKGKTESRAGVIIRYFVAIVKEEEIPEGMEEKVLQAMKKVGFDKSNTETTYDYVEKSGETMVEIATMEFSKVEKRCRV</sequence>
<gene>
    <name evidence="1" type="ORF">DWZ98_15615</name>
</gene>
<organism evidence="1 2">
    <name type="scientific">Dorea formicigenerans</name>
    <dbReference type="NCBI Taxonomy" id="39486"/>
    <lineage>
        <taxon>Bacteria</taxon>
        <taxon>Bacillati</taxon>
        <taxon>Bacillota</taxon>
        <taxon>Clostridia</taxon>
        <taxon>Lachnospirales</taxon>
        <taxon>Lachnospiraceae</taxon>
        <taxon>Dorea</taxon>
    </lineage>
</organism>
<dbReference type="Proteomes" id="UP000283325">
    <property type="component" value="Unassembled WGS sequence"/>
</dbReference>
<dbReference type="AlphaFoldDB" id="A0A415MTF4"/>
<reference evidence="1 2" key="1">
    <citation type="submission" date="2018-08" db="EMBL/GenBank/DDBJ databases">
        <title>A genome reference for cultivated species of the human gut microbiota.</title>
        <authorList>
            <person name="Zou Y."/>
            <person name="Xue W."/>
            <person name="Luo G."/>
        </authorList>
    </citation>
    <scope>NUCLEOTIDE SEQUENCE [LARGE SCALE GENOMIC DNA]</scope>
    <source>
        <strain evidence="1 2">AF36-1BH</strain>
    </source>
</reference>
<comment type="caution">
    <text evidence="1">The sequence shown here is derived from an EMBL/GenBank/DDBJ whole genome shotgun (WGS) entry which is preliminary data.</text>
</comment>
<name>A0A415MTF4_9FIRM</name>
<dbReference type="EMBL" id="QRPD01000019">
    <property type="protein sequence ID" value="RHL84337.1"/>
    <property type="molecule type" value="Genomic_DNA"/>
</dbReference>
<proteinExistence type="predicted"/>
<accession>A0A415MTF4</accession>
<dbReference type="RefSeq" id="WP_118427639.1">
    <property type="nucleotide sequence ID" value="NZ_QRPD01000019.1"/>
</dbReference>
<protein>
    <submittedName>
        <fullName evidence="1">Uncharacterized protein</fullName>
    </submittedName>
</protein>
<evidence type="ECO:0000313" key="1">
    <source>
        <dbReference type="EMBL" id="RHL84337.1"/>
    </source>
</evidence>